<organism evidence="1 2">
    <name type="scientific">Irpex rosettiformis</name>
    <dbReference type="NCBI Taxonomy" id="378272"/>
    <lineage>
        <taxon>Eukaryota</taxon>
        <taxon>Fungi</taxon>
        <taxon>Dikarya</taxon>
        <taxon>Basidiomycota</taxon>
        <taxon>Agaricomycotina</taxon>
        <taxon>Agaricomycetes</taxon>
        <taxon>Polyporales</taxon>
        <taxon>Irpicaceae</taxon>
        <taxon>Irpex</taxon>
    </lineage>
</organism>
<proteinExistence type="predicted"/>
<evidence type="ECO:0000313" key="2">
    <source>
        <dbReference type="Proteomes" id="UP001055072"/>
    </source>
</evidence>
<sequence>MNSTNLNVPFLNLLATLQERSGQVNVRVGGNTQENATLVDSLPDGKALLKTEASVDGPNESPTLTLSNDFLYALSNISSLVSTKWYLGVPFNDTNALRLQIVEVGESILGDNLLGFQVGNEPDFYASHSHRPSTYSPADYNTEFGTVVQAIAQNPEIKTRNNLIGPSVASGPWSPEDVWNTGFIEDHASALSALAVEHYPDNNCAKVFPNGGFGDPKDPQAVFANYLNHTSGIAMVQSYLNSASLAKQAGKPLLMFETNTASCGGFPGVSDSFGAALWATDYGLQMAYSGFSGALLHVGGQSAFYNPFTPPPGNESSIHQWTIGSTFYAAVAVAETFGKSGKAQIVDLQANGDNMYTPGYAIYENGSLSRVALFNYITDPSGTSDYTVSLSIADGTGPSQVYVKYLVASSVSEKYNITWAGQTMGGEFASDGRFQGDESIQTVTCDHSTGTTCSIKVPAPGFALVFLSSEALSESEPSSTMTFATTVTTKTATTATIDSSVLATAQGQSGRDRQHNHATSKGSSGATMTATTLSSTIVTISSLFGVLSVVWLC</sequence>
<evidence type="ECO:0000313" key="1">
    <source>
        <dbReference type="EMBL" id="KAI0087487.1"/>
    </source>
</evidence>
<dbReference type="EMBL" id="MU274917">
    <property type="protein sequence ID" value="KAI0087487.1"/>
    <property type="molecule type" value="Genomic_DNA"/>
</dbReference>
<gene>
    <name evidence="1" type="ORF">BDY19DRAFT_232693</name>
</gene>
<keyword evidence="2" id="KW-1185">Reference proteome</keyword>
<dbReference type="Proteomes" id="UP001055072">
    <property type="component" value="Unassembled WGS sequence"/>
</dbReference>
<comment type="caution">
    <text evidence="1">The sequence shown here is derived from an EMBL/GenBank/DDBJ whole genome shotgun (WGS) entry which is preliminary data.</text>
</comment>
<reference evidence="1" key="1">
    <citation type="journal article" date="2021" name="Environ. Microbiol.">
        <title>Gene family expansions and transcriptome signatures uncover fungal adaptations to wood decay.</title>
        <authorList>
            <person name="Hage H."/>
            <person name="Miyauchi S."/>
            <person name="Viragh M."/>
            <person name="Drula E."/>
            <person name="Min B."/>
            <person name="Chaduli D."/>
            <person name="Navarro D."/>
            <person name="Favel A."/>
            <person name="Norest M."/>
            <person name="Lesage-Meessen L."/>
            <person name="Balint B."/>
            <person name="Merenyi Z."/>
            <person name="de Eugenio L."/>
            <person name="Morin E."/>
            <person name="Martinez A.T."/>
            <person name="Baldrian P."/>
            <person name="Stursova M."/>
            <person name="Martinez M.J."/>
            <person name="Novotny C."/>
            <person name="Magnuson J.K."/>
            <person name="Spatafora J.W."/>
            <person name="Maurice S."/>
            <person name="Pangilinan J."/>
            <person name="Andreopoulos W."/>
            <person name="LaButti K."/>
            <person name="Hundley H."/>
            <person name="Na H."/>
            <person name="Kuo A."/>
            <person name="Barry K."/>
            <person name="Lipzen A."/>
            <person name="Henrissat B."/>
            <person name="Riley R."/>
            <person name="Ahrendt S."/>
            <person name="Nagy L.G."/>
            <person name="Grigoriev I.V."/>
            <person name="Martin F."/>
            <person name="Rosso M.N."/>
        </authorList>
    </citation>
    <scope>NUCLEOTIDE SEQUENCE</scope>
    <source>
        <strain evidence="1">CBS 384.51</strain>
    </source>
</reference>
<name>A0ACB8TZG9_9APHY</name>
<keyword evidence="1" id="KW-0378">Hydrolase</keyword>
<accession>A0ACB8TZG9</accession>
<protein>
    <submittedName>
        <fullName evidence="1">Glycoside hydrolase superfamily</fullName>
    </submittedName>
</protein>